<accession>A0ACC2BQX7</accession>
<sequence length="106" mass="11241">MCLGLVLAGSLSHSAALNFPNSALAAQKVDILILYSDIICSTEIKRSPISRKAVATSAQYASEFSLSEAQASEDIRAFSFLAGQTSVYMAGIMEWHGCPLGLKNGQ</sequence>
<gene>
    <name evidence="1" type="ORF">O6H91_14G076200</name>
</gene>
<proteinExistence type="predicted"/>
<keyword evidence="2" id="KW-1185">Reference proteome</keyword>
<evidence type="ECO:0000313" key="2">
    <source>
        <dbReference type="Proteomes" id="UP001162992"/>
    </source>
</evidence>
<dbReference type="EMBL" id="CM055105">
    <property type="protein sequence ID" value="KAJ7532197.1"/>
    <property type="molecule type" value="Genomic_DNA"/>
</dbReference>
<dbReference type="Proteomes" id="UP001162992">
    <property type="component" value="Chromosome 14"/>
</dbReference>
<organism evidence="1 2">
    <name type="scientific">Diphasiastrum complanatum</name>
    <name type="common">Issler's clubmoss</name>
    <name type="synonym">Lycopodium complanatum</name>
    <dbReference type="NCBI Taxonomy" id="34168"/>
    <lineage>
        <taxon>Eukaryota</taxon>
        <taxon>Viridiplantae</taxon>
        <taxon>Streptophyta</taxon>
        <taxon>Embryophyta</taxon>
        <taxon>Tracheophyta</taxon>
        <taxon>Lycopodiopsida</taxon>
        <taxon>Lycopodiales</taxon>
        <taxon>Lycopodiaceae</taxon>
        <taxon>Lycopodioideae</taxon>
        <taxon>Diphasiastrum</taxon>
    </lineage>
</organism>
<comment type="caution">
    <text evidence="1">The sequence shown here is derived from an EMBL/GenBank/DDBJ whole genome shotgun (WGS) entry which is preliminary data.</text>
</comment>
<reference evidence="2" key="1">
    <citation type="journal article" date="2024" name="Proc. Natl. Acad. Sci. U.S.A.">
        <title>Extraordinary preservation of gene collinearity over three hundred million years revealed in homosporous lycophytes.</title>
        <authorList>
            <person name="Li C."/>
            <person name="Wickell D."/>
            <person name="Kuo L.Y."/>
            <person name="Chen X."/>
            <person name="Nie B."/>
            <person name="Liao X."/>
            <person name="Peng D."/>
            <person name="Ji J."/>
            <person name="Jenkins J."/>
            <person name="Williams M."/>
            <person name="Shu S."/>
            <person name="Plott C."/>
            <person name="Barry K."/>
            <person name="Rajasekar S."/>
            <person name="Grimwood J."/>
            <person name="Han X."/>
            <person name="Sun S."/>
            <person name="Hou Z."/>
            <person name="He W."/>
            <person name="Dai G."/>
            <person name="Sun C."/>
            <person name="Schmutz J."/>
            <person name="Leebens-Mack J.H."/>
            <person name="Li F.W."/>
            <person name="Wang L."/>
        </authorList>
    </citation>
    <scope>NUCLEOTIDE SEQUENCE [LARGE SCALE GENOMIC DNA]</scope>
    <source>
        <strain evidence="2">cv. PW_Plant_1</strain>
    </source>
</reference>
<name>A0ACC2BQX7_DIPCM</name>
<protein>
    <submittedName>
        <fullName evidence="1">Uncharacterized protein</fullName>
    </submittedName>
</protein>
<evidence type="ECO:0000313" key="1">
    <source>
        <dbReference type="EMBL" id="KAJ7532197.1"/>
    </source>
</evidence>